<proteinExistence type="predicted"/>
<accession>A0ABQ3LX21</accession>
<comment type="caution">
    <text evidence="1">The sequence shown here is derived from an EMBL/GenBank/DDBJ whole genome shotgun (WGS) entry which is preliminary data.</text>
</comment>
<organism evidence="1 2">
    <name type="scientific">Amycolatopsis oliviviridis</name>
    <dbReference type="NCBI Taxonomy" id="1471590"/>
    <lineage>
        <taxon>Bacteria</taxon>
        <taxon>Bacillati</taxon>
        <taxon>Actinomycetota</taxon>
        <taxon>Actinomycetes</taxon>
        <taxon>Pseudonocardiales</taxon>
        <taxon>Pseudonocardiaceae</taxon>
        <taxon>Amycolatopsis</taxon>
    </lineage>
</organism>
<gene>
    <name evidence="1" type="ORF">GCM10017790_59290</name>
</gene>
<protein>
    <submittedName>
        <fullName evidence="1">Uncharacterized protein</fullName>
    </submittedName>
</protein>
<evidence type="ECO:0000313" key="1">
    <source>
        <dbReference type="EMBL" id="GHH28447.1"/>
    </source>
</evidence>
<evidence type="ECO:0000313" key="2">
    <source>
        <dbReference type="Proteomes" id="UP000635387"/>
    </source>
</evidence>
<name>A0ABQ3LX21_9PSEU</name>
<sequence length="69" mass="7596">MDILLKLTQLPIEPSRTSSRQDRRRPIYPFGLKAWPILPRDTPVSGNEDDSGVAGTAGAWIACADVRFA</sequence>
<reference evidence="2" key="1">
    <citation type="journal article" date="2019" name="Int. J. Syst. Evol. Microbiol.">
        <title>The Global Catalogue of Microorganisms (GCM) 10K type strain sequencing project: providing services to taxonomists for standard genome sequencing and annotation.</title>
        <authorList>
            <consortium name="The Broad Institute Genomics Platform"/>
            <consortium name="The Broad Institute Genome Sequencing Center for Infectious Disease"/>
            <person name="Wu L."/>
            <person name="Ma J."/>
        </authorList>
    </citation>
    <scope>NUCLEOTIDE SEQUENCE [LARGE SCALE GENOMIC DNA]</scope>
    <source>
        <strain evidence="2">CGMCC 4.7683</strain>
    </source>
</reference>
<keyword evidence="2" id="KW-1185">Reference proteome</keyword>
<dbReference type="EMBL" id="BNAY01000007">
    <property type="protein sequence ID" value="GHH28447.1"/>
    <property type="molecule type" value="Genomic_DNA"/>
</dbReference>
<dbReference type="Proteomes" id="UP000635387">
    <property type="component" value="Unassembled WGS sequence"/>
</dbReference>